<dbReference type="Gene3D" id="3.20.20.70">
    <property type="entry name" value="Aldolase class I"/>
    <property type="match status" value="1"/>
</dbReference>
<dbReference type="UniPathway" id="UPA00035">
    <property type="reaction ID" value="UER00044"/>
</dbReference>
<dbReference type="InterPro" id="IPR011060">
    <property type="entry name" value="RibuloseP-bd_barrel"/>
</dbReference>
<reference evidence="10 11" key="1">
    <citation type="journal article" date="2016" name="Front. Microbiol.">
        <title>Comparative Genomics Analysis of Streptomyces Species Reveals Their Adaptation to the Marine Environment and Their Diversity at the Genomic Level.</title>
        <authorList>
            <person name="Tian X."/>
            <person name="Zhang Z."/>
            <person name="Yang T."/>
            <person name="Chen M."/>
            <person name="Li J."/>
            <person name="Chen F."/>
            <person name="Yang J."/>
            <person name="Li W."/>
            <person name="Zhang B."/>
            <person name="Zhang Z."/>
            <person name="Wu J."/>
            <person name="Zhang C."/>
            <person name="Long L."/>
            <person name="Xiao J."/>
        </authorList>
    </citation>
    <scope>NUCLEOTIDE SEQUENCE [LARGE SCALE GENOMIC DNA]</scope>
    <source>
        <strain evidence="10 11">SCSIO 10429</strain>
    </source>
</reference>
<evidence type="ECO:0000256" key="8">
    <source>
        <dbReference type="ARBA" id="ARBA00049047"/>
    </source>
</evidence>
<dbReference type="Proteomes" id="UP000176005">
    <property type="component" value="Unassembled WGS sequence"/>
</dbReference>
<keyword evidence="11" id="KW-1185">Reference proteome</keyword>
<evidence type="ECO:0000256" key="9">
    <source>
        <dbReference type="RuleBase" id="RU003662"/>
    </source>
</evidence>
<comment type="similarity">
    <text evidence="9">Belongs to the TrpA family.</text>
</comment>
<proteinExistence type="inferred from homology"/>
<evidence type="ECO:0000256" key="3">
    <source>
        <dbReference type="ARBA" id="ARBA00012043"/>
    </source>
</evidence>
<dbReference type="EC" id="4.2.1.20" evidence="3"/>
<dbReference type="GO" id="GO:0004834">
    <property type="term" value="F:tryptophan synthase activity"/>
    <property type="evidence" value="ECO:0007669"/>
    <property type="project" value="UniProtKB-EC"/>
</dbReference>
<keyword evidence="6" id="KW-0057">Aromatic amino acid biosynthesis</keyword>
<comment type="pathway">
    <text evidence="1">Amino-acid biosynthesis; L-tryptophan biosynthesis; L-tryptophan from chorismate: step 5/5.</text>
</comment>
<dbReference type="SUPFAM" id="SSF51366">
    <property type="entry name" value="Ribulose-phoshate binding barrel"/>
    <property type="match status" value="1"/>
</dbReference>
<evidence type="ECO:0000256" key="7">
    <source>
        <dbReference type="ARBA" id="ARBA00023239"/>
    </source>
</evidence>
<evidence type="ECO:0000256" key="4">
    <source>
        <dbReference type="ARBA" id="ARBA00022605"/>
    </source>
</evidence>
<protein>
    <recommendedName>
        <fullName evidence="3">tryptophan synthase</fullName>
        <ecNumber evidence="3">4.2.1.20</ecNumber>
    </recommendedName>
</protein>
<comment type="subunit">
    <text evidence="2">Tetramer of two alpha and two beta chains.</text>
</comment>
<evidence type="ECO:0000256" key="6">
    <source>
        <dbReference type="ARBA" id="ARBA00023141"/>
    </source>
</evidence>
<dbReference type="InterPro" id="IPR002028">
    <property type="entry name" value="Trp_synthase_suA"/>
</dbReference>
<keyword evidence="4" id="KW-0028">Amino-acid biosynthesis</keyword>
<name>A0A1E7L3Z9_9ACTN</name>
<dbReference type="EMBL" id="LJGW01000259">
    <property type="protein sequence ID" value="OEV10910.1"/>
    <property type="molecule type" value="Genomic_DNA"/>
</dbReference>
<comment type="catalytic activity">
    <reaction evidence="8">
        <text>(1S,2R)-1-C-(indol-3-yl)glycerol 3-phosphate + L-serine = D-glyceraldehyde 3-phosphate + L-tryptophan + H2O</text>
        <dbReference type="Rhea" id="RHEA:10532"/>
        <dbReference type="ChEBI" id="CHEBI:15377"/>
        <dbReference type="ChEBI" id="CHEBI:33384"/>
        <dbReference type="ChEBI" id="CHEBI:57912"/>
        <dbReference type="ChEBI" id="CHEBI:58866"/>
        <dbReference type="ChEBI" id="CHEBI:59776"/>
        <dbReference type="EC" id="4.2.1.20"/>
    </reaction>
</comment>
<dbReference type="NCBIfam" id="TIGR00262">
    <property type="entry name" value="trpA"/>
    <property type="match status" value="1"/>
</dbReference>
<dbReference type="PANTHER" id="PTHR43406:SF1">
    <property type="entry name" value="TRYPTOPHAN SYNTHASE ALPHA CHAIN, CHLOROPLASTIC"/>
    <property type="match status" value="1"/>
</dbReference>
<gene>
    <name evidence="10" type="ORF">AN218_15420</name>
</gene>
<dbReference type="GO" id="GO:0005829">
    <property type="term" value="C:cytosol"/>
    <property type="evidence" value="ECO:0007669"/>
    <property type="project" value="TreeGrafter"/>
</dbReference>
<accession>A0A1E7L3Z9</accession>
<sequence>MHPSYLSALLERGTGPCPLGVYLPAGYPSLGGCGAVLERAVREGGASFIELGVPTYTPHLDGAAISQAHHQAMREGTDMVGVLTLVAQLAPVAPVVVMSYARPVLRYGIERWAEALAYAGAAGCMLADLPEDEAISWHAAAAAYGLHAPRLLEATAREARVVRLSSAATGWIYLPAAAAVTGYQGALDPLELARRCAHVRLHGGPPVVCGGGISTPELAADLAPLADALVIGSPLVRELLDDPGPRGADAAVHLVRQYTRALHQAITPHRSRPGPETGSPG</sequence>
<evidence type="ECO:0000313" key="11">
    <source>
        <dbReference type="Proteomes" id="UP000176005"/>
    </source>
</evidence>
<keyword evidence="7" id="KW-0456">Lyase</keyword>
<organism evidence="10 11">
    <name type="scientific">Streptomyces nanshensis</name>
    <dbReference type="NCBI Taxonomy" id="518642"/>
    <lineage>
        <taxon>Bacteria</taxon>
        <taxon>Bacillati</taxon>
        <taxon>Actinomycetota</taxon>
        <taxon>Actinomycetes</taxon>
        <taxon>Kitasatosporales</taxon>
        <taxon>Streptomycetaceae</taxon>
        <taxon>Streptomyces</taxon>
    </lineage>
</organism>
<dbReference type="AlphaFoldDB" id="A0A1E7L3Z9"/>
<dbReference type="InterPro" id="IPR013785">
    <property type="entry name" value="Aldolase_TIM"/>
</dbReference>
<evidence type="ECO:0000313" key="10">
    <source>
        <dbReference type="EMBL" id="OEV10910.1"/>
    </source>
</evidence>
<keyword evidence="5" id="KW-0822">Tryptophan biosynthesis</keyword>
<evidence type="ECO:0000256" key="1">
    <source>
        <dbReference type="ARBA" id="ARBA00004733"/>
    </source>
</evidence>
<evidence type="ECO:0000256" key="2">
    <source>
        <dbReference type="ARBA" id="ARBA00011270"/>
    </source>
</evidence>
<dbReference type="PANTHER" id="PTHR43406">
    <property type="entry name" value="TRYPTOPHAN SYNTHASE, ALPHA CHAIN"/>
    <property type="match status" value="1"/>
</dbReference>
<evidence type="ECO:0000256" key="5">
    <source>
        <dbReference type="ARBA" id="ARBA00022822"/>
    </source>
</evidence>
<dbReference type="Pfam" id="PF00290">
    <property type="entry name" value="Trp_syntA"/>
    <property type="match status" value="1"/>
</dbReference>
<comment type="caution">
    <text evidence="10">The sequence shown here is derived from an EMBL/GenBank/DDBJ whole genome shotgun (WGS) entry which is preliminary data.</text>
</comment>